<reference evidence="1" key="1">
    <citation type="journal article" date="2019" name="bioRxiv">
        <title>The Genome of the Zebra Mussel, Dreissena polymorpha: A Resource for Invasive Species Research.</title>
        <authorList>
            <person name="McCartney M.A."/>
            <person name="Auch B."/>
            <person name="Kono T."/>
            <person name="Mallez S."/>
            <person name="Zhang Y."/>
            <person name="Obille A."/>
            <person name="Becker A."/>
            <person name="Abrahante J.E."/>
            <person name="Garbe J."/>
            <person name="Badalamenti J.P."/>
            <person name="Herman A."/>
            <person name="Mangelson H."/>
            <person name="Liachko I."/>
            <person name="Sullivan S."/>
            <person name="Sone E.D."/>
            <person name="Koren S."/>
            <person name="Silverstein K.A.T."/>
            <person name="Beckman K.B."/>
            <person name="Gohl D.M."/>
        </authorList>
    </citation>
    <scope>NUCLEOTIDE SEQUENCE</scope>
    <source>
        <strain evidence="1">Duluth1</strain>
        <tissue evidence="1">Whole animal</tissue>
    </source>
</reference>
<comment type="caution">
    <text evidence="1">The sequence shown here is derived from an EMBL/GenBank/DDBJ whole genome shotgun (WGS) entry which is preliminary data.</text>
</comment>
<evidence type="ECO:0000313" key="2">
    <source>
        <dbReference type="Proteomes" id="UP000828390"/>
    </source>
</evidence>
<evidence type="ECO:0000313" key="1">
    <source>
        <dbReference type="EMBL" id="KAH3849166.1"/>
    </source>
</evidence>
<proteinExistence type="predicted"/>
<dbReference type="Proteomes" id="UP000828390">
    <property type="component" value="Unassembled WGS sequence"/>
</dbReference>
<gene>
    <name evidence="1" type="ORF">DPMN_091562</name>
</gene>
<dbReference type="EMBL" id="JAIWYP010000003">
    <property type="protein sequence ID" value="KAH3849166.1"/>
    <property type="molecule type" value="Genomic_DNA"/>
</dbReference>
<reference evidence="1" key="2">
    <citation type="submission" date="2020-11" db="EMBL/GenBank/DDBJ databases">
        <authorList>
            <person name="McCartney M.A."/>
            <person name="Auch B."/>
            <person name="Kono T."/>
            <person name="Mallez S."/>
            <person name="Becker A."/>
            <person name="Gohl D.M."/>
            <person name="Silverstein K.A.T."/>
            <person name="Koren S."/>
            <person name="Bechman K.B."/>
            <person name="Herman A."/>
            <person name="Abrahante J.E."/>
            <person name="Garbe J."/>
        </authorList>
    </citation>
    <scope>NUCLEOTIDE SEQUENCE</scope>
    <source>
        <strain evidence="1">Duluth1</strain>
        <tissue evidence="1">Whole animal</tissue>
    </source>
</reference>
<protein>
    <submittedName>
        <fullName evidence="1">Uncharacterized protein</fullName>
    </submittedName>
</protein>
<dbReference type="AlphaFoldDB" id="A0A9D4QZ82"/>
<sequence length="61" mass="7037">MLGRLSSDRTFSADFYKCKTIEIPFTDSVKVTWPRAQHLCTRRIVYIYNGSRPVSEALVPD</sequence>
<name>A0A9D4QZ82_DREPO</name>
<keyword evidence="2" id="KW-1185">Reference proteome</keyword>
<organism evidence="1 2">
    <name type="scientific">Dreissena polymorpha</name>
    <name type="common">Zebra mussel</name>
    <name type="synonym">Mytilus polymorpha</name>
    <dbReference type="NCBI Taxonomy" id="45954"/>
    <lineage>
        <taxon>Eukaryota</taxon>
        <taxon>Metazoa</taxon>
        <taxon>Spiralia</taxon>
        <taxon>Lophotrochozoa</taxon>
        <taxon>Mollusca</taxon>
        <taxon>Bivalvia</taxon>
        <taxon>Autobranchia</taxon>
        <taxon>Heteroconchia</taxon>
        <taxon>Euheterodonta</taxon>
        <taxon>Imparidentia</taxon>
        <taxon>Neoheterodontei</taxon>
        <taxon>Myida</taxon>
        <taxon>Dreissenoidea</taxon>
        <taxon>Dreissenidae</taxon>
        <taxon>Dreissena</taxon>
    </lineage>
</organism>
<accession>A0A9D4QZ82</accession>